<feature type="transmembrane region" description="Helical" evidence="2">
    <location>
        <begin position="15"/>
        <end position="38"/>
    </location>
</feature>
<evidence type="ECO:0000256" key="1">
    <source>
        <dbReference type="SAM" id="Coils"/>
    </source>
</evidence>
<evidence type="ECO:0008006" key="5">
    <source>
        <dbReference type="Google" id="ProtNLM"/>
    </source>
</evidence>
<dbReference type="Proteomes" id="UP000198312">
    <property type="component" value="Chromosome"/>
</dbReference>
<accession>A0A220U4C5</accession>
<keyword evidence="2" id="KW-1133">Transmembrane helix</keyword>
<keyword evidence="2" id="KW-0472">Membrane</keyword>
<evidence type="ECO:0000313" key="4">
    <source>
        <dbReference type="Proteomes" id="UP000198312"/>
    </source>
</evidence>
<dbReference type="KEGG" id="vil:CFK37_12860"/>
<dbReference type="OrthoDB" id="2704524at2"/>
<evidence type="ECO:0000313" key="3">
    <source>
        <dbReference type="EMBL" id="ASK62969.1"/>
    </source>
</evidence>
<feature type="coiled-coil region" evidence="1">
    <location>
        <begin position="40"/>
        <end position="74"/>
    </location>
</feature>
<evidence type="ECO:0000256" key="2">
    <source>
        <dbReference type="SAM" id="Phobius"/>
    </source>
</evidence>
<dbReference type="RefSeq" id="WP_089062228.1">
    <property type="nucleotide sequence ID" value="NZ_CP022315.1"/>
</dbReference>
<gene>
    <name evidence="3" type="ORF">CFK37_12860</name>
</gene>
<dbReference type="EMBL" id="CP022315">
    <property type="protein sequence ID" value="ASK62969.1"/>
    <property type="molecule type" value="Genomic_DNA"/>
</dbReference>
<reference evidence="3 4" key="1">
    <citation type="submission" date="2017-07" db="EMBL/GenBank/DDBJ databases">
        <title>Virgibacillus sp. LM2416.</title>
        <authorList>
            <person name="Tak E.J."/>
            <person name="Bae J.-W."/>
        </authorList>
    </citation>
    <scope>NUCLEOTIDE SEQUENCE [LARGE SCALE GENOMIC DNA]</scope>
    <source>
        <strain evidence="3 4">LM2416</strain>
    </source>
</reference>
<keyword evidence="1" id="KW-0175">Coiled coil</keyword>
<name>A0A220U4C5_9BACI</name>
<proteinExistence type="predicted"/>
<keyword evidence="4" id="KW-1185">Reference proteome</keyword>
<dbReference type="AlphaFoldDB" id="A0A220U4C5"/>
<sequence>MNTEINLLEKQSNKYIPFLKMGLVLIILLVCVFALILVQKSNYESEIVEQKSNLAHVEKALKKQQGTINNQREQQRLSTDIQAIKSISMPTIEVYNRILELLPETEQLITYESLETNQVTLQADFKSLTAVSEYVSALLKQKDIMETELTMISHQDSIYKATLTISIDPGVLAEEDGGDE</sequence>
<protein>
    <recommendedName>
        <fullName evidence="5">Fimbrial protein</fullName>
    </recommendedName>
</protein>
<organism evidence="3 4">
    <name type="scientific">Virgibacillus phasianinus</name>
    <dbReference type="NCBI Taxonomy" id="2017483"/>
    <lineage>
        <taxon>Bacteria</taxon>
        <taxon>Bacillati</taxon>
        <taxon>Bacillota</taxon>
        <taxon>Bacilli</taxon>
        <taxon>Bacillales</taxon>
        <taxon>Bacillaceae</taxon>
        <taxon>Virgibacillus</taxon>
    </lineage>
</organism>
<keyword evidence="2" id="KW-0812">Transmembrane</keyword>